<comment type="subcellular location">
    <subcellularLocation>
        <location evidence="1 9">Golgi apparatus membrane</location>
        <topology evidence="1 9">Single-pass type II membrane protein</topology>
    </subcellularLocation>
</comment>
<dbReference type="GO" id="GO:0000139">
    <property type="term" value="C:Golgi membrane"/>
    <property type="evidence" value="ECO:0007669"/>
    <property type="project" value="UniProtKB-SubCell"/>
</dbReference>
<keyword evidence="4 9" id="KW-0812">Transmembrane</keyword>
<protein>
    <recommendedName>
        <fullName evidence="9">Carbohydrate sulfotransferase</fullName>
        <ecNumber evidence="9">2.8.2.-</ecNumber>
    </recommendedName>
</protein>
<keyword evidence="9" id="KW-0119">Carbohydrate metabolism</keyword>
<dbReference type="InterPro" id="IPR018011">
    <property type="entry name" value="Carb_sulfotrans_8-10"/>
</dbReference>
<dbReference type="Proteomes" id="UP000318571">
    <property type="component" value="Chromosome 10"/>
</dbReference>
<organism evidence="10 11">
    <name type="scientific">Tigriopus californicus</name>
    <name type="common">Marine copepod</name>
    <dbReference type="NCBI Taxonomy" id="6832"/>
    <lineage>
        <taxon>Eukaryota</taxon>
        <taxon>Metazoa</taxon>
        <taxon>Ecdysozoa</taxon>
        <taxon>Arthropoda</taxon>
        <taxon>Crustacea</taxon>
        <taxon>Multicrustacea</taxon>
        <taxon>Hexanauplia</taxon>
        <taxon>Copepoda</taxon>
        <taxon>Harpacticoida</taxon>
        <taxon>Harpacticidae</taxon>
        <taxon>Tigriopus</taxon>
    </lineage>
</organism>
<accession>A0A553NDV2</accession>
<dbReference type="PANTHER" id="PTHR12137:SF54">
    <property type="entry name" value="CARBOHYDRATE SULFOTRANSFERASE"/>
    <property type="match status" value="1"/>
</dbReference>
<dbReference type="Pfam" id="PF03567">
    <property type="entry name" value="Sulfotransfer_2"/>
    <property type="match status" value="1"/>
</dbReference>
<keyword evidence="9" id="KW-0735">Signal-anchor</keyword>
<feature type="transmembrane region" description="Helical" evidence="9">
    <location>
        <begin position="12"/>
        <end position="32"/>
    </location>
</feature>
<dbReference type="InterPro" id="IPR005331">
    <property type="entry name" value="Sulfotransferase"/>
</dbReference>
<evidence type="ECO:0000313" key="11">
    <source>
        <dbReference type="Proteomes" id="UP000318571"/>
    </source>
</evidence>
<evidence type="ECO:0000256" key="6">
    <source>
        <dbReference type="ARBA" id="ARBA00023034"/>
    </source>
</evidence>
<comment type="caution">
    <text evidence="10">The sequence shown here is derived from an EMBL/GenBank/DDBJ whole genome shotgun (WGS) entry which is preliminary data.</text>
</comment>
<evidence type="ECO:0000256" key="7">
    <source>
        <dbReference type="ARBA" id="ARBA00023136"/>
    </source>
</evidence>
<keyword evidence="3 9" id="KW-0808">Transferase</keyword>
<evidence type="ECO:0000256" key="1">
    <source>
        <dbReference type="ARBA" id="ARBA00004323"/>
    </source>
</evidence>
<dbReference type="EMBL" id="VCGU01000458">
    <property type="protein sequence ID" value="TRY63529.1"/>
    <property type="molecule type" value="Genomic_DNA"/>
</dbReference>
<keyword evidence="8 9" id="KW-0325">Glycoprotein</keyword>
<evidence type="ECO:0000256" key="8">
    <source>
        <dbReference type="ARBA" id="ARBA00023180"/>
    </source>
</evidence>
<keyword evidence="5 9" id="KW-1133">Transmembrane helix</keyword>
<name>A0A553NDV2_TIGCA</name>
<evidence type="ECO:0000313" key="10">
    <source>
        <dbReference type="EMBL" id="TRY63529.1"/>
    </source>
</evidence>
<evidence type="ECO:0000256" key="3">
    <source>
        <dbReference type="ARBA" id="ARBA00022679"/>
    </source>
</evidence>
<dbReference type="GO" id="GO:0008146">
    <property type="term" value="F:sulfotransferase activity"/>
    <property type="evidence" value="ECO:0007669"/>
    <property type="project" value="InterPro"/>
</dbReference>
<reference evidence="10 11" key="1">
    <citation type="journal article" date="2018" name="Nat. Ecol. Evol.">
        <title>Genomic signatures of mitonuclear coevolution across populations of Tigriopus californicus.</title>
        <authorList>
            <person name="Barreto F.S."/>
            <person name="Watson E.T."/>
            <person name="Lima T.G."/>
            <person name="Willett C.S."/>
            <person name="Edmands S."/>
            <person name="Li W."/>
            <person name="Burton R.S."/>
        </authorList>
    </citation>
    <scope>NUCLEOTIDE SEQUENCE [LARGE SCALE GENOMIC DNA]</scope>
    <source>
        <strain evidence="10 11">San Diego</strain>
    </source>
</reference>
<keyword evidence="6 9" id="KW-0333">Golgi apparatus</keyword>
<evidence type="ECO:0000256" key="9">
    <source>
        <dbReference type="RuleBase" id="RU364020"/>
    </source>
</evidence>
<dbReference type="AlphaFoldDB" id="A0A553NDV2"/>
<evidence type="ECO:0000256" key="4">
    <source>
        <dbReference type="ARBA" id="ARBA00022692"/>
    </source>
</evidence>
<dbReference type="EC" id="2.8.2.-" evidence="9"/>
<sequence>MKFQNQRKMIKYAWLLVVFFLLLIVLKEYFVLQPLPSHGSSNFQDGKRTIIVIEEPSTNKFQGDQVDYSLYPKARVAALVKEESEEVQPSQSDSISVDNVPVPSDYRYDPAEAFERRRNIMNYVCDQYSDPLQPEFIVVQNFTHLEDRRSFLLNHGLSYCLNDFSASDLLGSLFLQIVEEKADSETNTMDPCSKQEFDEAVGNNYVSNKKNGYSDSTWSTPCNLLYAMDQLPFKVVAVQHPLEKLVFVFNDIVKKQGETFEELTRQIQDRYGLELTFKTFMVYLIKGSLDFGDAVVYPEEFMPYWSVCNTCAHPYRPSIILKYEHLGNDLLEMFRILGFSEYVKDMPNGLSTTNTEEVSDEAMKYYKQLPKSLISDIYQLYPEKGHSEYNRNEGHSTTYNVRRIACSKYANHETKKEHALGEILV</sequence>
<evidence type="ECO:0000256" key="2">
    <source>
        <dbReference type="ARBA" id="ARBA00006339"/>
    </source>
</evidence>
<keyword evidence="11" id="KW-1185">Reference proteome</keyword>
<dbReference type="GO" id="GO:0016051">
    <property type="term" value="P:carbohydrate biosynthetic process"/>
    <property type="evidence" value="ECO:0007669"/>
    <property type="project" value="InterPro"/>
</dbReference>
<dbReference type="PANTHER" id="PTHR12137">
    <property type="entry name" value="CARBOHYDRATE SULFOTRANSFERASE"/>
    <property type="match status" value="1"/>
</dbReference>
<gene>
    <name evidence="10" type="ORF">TCAL_16626</name>
</gene>
<keyword evidence="7 9" id="KW-0472">Membrane</keyword>
<proteinExistence type="inferred from homology"/>
<evidence type="ECO:0000256" key="5">
    <source>
        <dbReference type="ARBA" id="ARBA00022989"/>
    </source>
</evidence>
<comment type="similarity">
    <text evidence="2 9">Belongs to the sulfotransferase 2 family.</text>
</comment>